<dbReference type="AlphaFoldDB" id="A0A2M7AX02"/>
<organism evidence="2 3">
    <name type="scientific">Candidatus Portnoybacteria bacterium CG06_land_8_20_14_3_00_39_12</name>
    <dbReference type="NCBI Taxonomy" id="1974809"/>
    <lineage>
        <taxon>Bacteria</taxon>
        <taxon>Candidatus Portnoyibacteriota</taxon>
    </lineage>
</organism>
<protein>
    <submittedName>
        <fullName evidence="2">Uncharacterized protein</fullName>
    </submittedName>
</protein>
<evidence type="ECO:0000313" key="3">
    <source>
        <dbReference type="Proteomes" id="UP000228775"/>
    </source>
</evidence>
<evidence type="ECO:0000313" key="2">
    <source>
        <dbReference type="EMBL" id="PIU75164.1"/>
    </source>
</evidence>
<comment type="caution">
    <text evidence="2">The sequence shown here is derived from an EMBL/GenBank/DDBJ whole genome shotgun (WGS) entry which is preliminary data.</text>
</comment>
<dbReference type="Proteomes" id="UP000228775">
    <property type="component" value="Unassembled WGS sequence"/>
</dbReference>
<dbReference type="EMBL" id="PEVY01000048">
    <property type="protein sequence ID" value="PIU75164.1"/>
    <property type="molecule type" value="Genomic_DNA"/>
</dbReference>
<accession>A0A2M7AX02</accession>
<sequence>MPSSYELRGHSINEEPEKEPPVGPYKNYKEAFNAGLFELAKKDGVWILMDPPENSRHTAPIKLKIVDLQPRRQALGIDKVESNVVNVSSSKDKRDEEKILPIGETEGGSRIPICGASGRNFRLAPQENLEK</sequence>
<gene>
    <name evidence="2" type="ORF">COS76_02265</name>
</gene>
<evidence type="ECO:0000256" key="1">
    <source>
        <dbReference type="SAM" id="MobiDB-lite"/>
    </source>
</evidence>
<name>A0A2M7AX02_9BACT</name>
<feature type="compositionally biased region" description="Basic and acidic residues" evidence="1">
    <location>
        <begin position="7"/>
        <end position="20"/>
    </location>
</feature>
<reference evidence="3" key="1">
    <citation type="submission" date="2017-09" db="EMBL/GenBank/DDBJ databases">
        <title>Depth-based differentiation of microbial function through sediment-hosted aquifers and enrichment of novel symbionts in the deep terrestrial subsurface.</title>
        <authorList>
            <person name="Probst A.J."/>
            <person name="Ladd B."/>
            <person name="Jarett J.K."/>
            <person name="Geller-Mcgrath D.E."/>
            <person name="Sieber C.M.K."/>
            <person name="Emerson J.B."/>
            <person name="Anantharaman K."/>
            <person name="Thomas B.C."/>
            <person name="Malmstrom R."/>
            <person name="Stieglmeier M."/>
            <person name="Klingl A."/>
            <person name="Woyke T."/>
            <person name="Ryan C.M."/>
            <person name="Banfield J.F."/>
        </authorList>
    </citation>
    <scope>NUCLEOTIDE SEQUENCE [LARGE SCALE GENOMIC DNA]</scope>
</reference>
<feature type="region of interest" description="Disordered" evidence="1">
    <location>
        <begin position="1"/>
        <end position="24"/>
    </location>
</feature>
<proteinExistence type="predicted"/>